<evidence type="ECO:0000256" key="2">
    <source>
        <dbReference type="ARBA" id="ARBA00022472"/>
    </source>
</evidence>
<reference evidence="5" key="1">
    <citation type="submission" date="2020-03" db="EMBL/GenBank/DDBJ databases">
        <title>Castanea mollissima Vanexum genome sequencing.</title>
        <authorList>
            <person name="Staton M."/>
        </authorList>
    </citation>
    <scope>NUCLEOTIDE SEQUENCE</scope>
    <source>
        <tissue evidence="5">Leaf</tissue>
    </source>
</reference>
<keyword evidence="3" id="KW-0809">Transit peptide</keyword>
<feature type="region of interest" description="Disordered" evidence="4">
    <location>
        <begin position="361"/>
        <end position="385"/>
    </location>
</feature>
<keyword evidence="6" id="KW-1185">Reference proteome</keyword>
<dbReference type="EMBL" id="JRKL02002855">
    <property type="protein sequence ID" value="KAF3957340.1"/>
    <property type="molecule type" value="Genomic_DNA"/>
</dbReference>
<evidence type="ECO:0000256" key="4">
    <source>
        <dbReference type="SAM" id="MobiDB-lite"/>
    </source>
</evidence>
<evidence type="ECO:0000313" key="5">
    <source>
        <dbReference type="EMBL" id="KAF3957340.1"/>
    </source>
</evidence>
<dbReference type="PANTHER" id="PTHR13068:SF31">
    <property type="entry name" value="TRANSCRIPTION TERMINATION FACTOR MTERF2, CHLOROPLASTIC-LIKE"/>
    <property type="match status" value="1"/>
</dbReference>
<protein>
    <submittedName>
        <fullName evidence="5">Uncharacterized protein</fullName>
    </submittedName>
</protein>
<evidence type="ECO:0000256" key="3">
    <source>
        <dbReference type="ARBA" id="ARBA00022946"/>
    </source>
</evidence>
<organism evidence="5 6">
    <name type="scientific">Castanea mollissima</name>
    <name type="common">Chinese chestnut</name>
    <dbReference type="NCBI Taxonomy" id="60419"/>
    <lineage>
        <taxon>Eukaryota</taxon>
        <taxon>Viridiplantae</taxon>
        <taxon>Streptophyta</taxon>
        <taxon>Embryophyta</taxon>
        <taxon>Tracheophyta</taxon>
        <taxon>Spermatophyta</taxon>
        <taxon>Magnoliopsida</taxon>
        <taxon>eudicotyledons</taxon>
        <taxon>Gunneridae</taxon>
        <taxon>Pentapetalae</taxon>
        <taxon>rosids</taxon>
        <taxon>fabids</taxon>
        <taxon>Fagales</taxon>
        <taxon>Fagaceae</taxon>
        <taxon>Castanea</taxon>
    </lineage>
</organism>
<dbReference type="Proteomes" id="UP000737018">
    <property type="component" value="Unassembled WGS sequence"/>
</dbReference>
<evidence type="ECO:0000313" key="6">
    <source>
        <dbReference type="Proteomes" id="UP000737018"/>
    </source>
</evidence>
<keyword evidence="2" id="KW-0805">Transcription regulation</keyword>
<dbReference type="Pfam" id="PF02536">
    <property type="entry name" value="mTERF"/>
    <property type="match status" value="1"/>
</dbReference>
<comment type="similarity">
    <text evidence="1">Belongs to the mTERF family.</text>
</comment>
<dbReference type="GO" id="GO:0003676">
    <property type="term" value="F:nucleic acid binding"/>
    <property type="evidence" value="ECO:0007669"/>
    <property type="project" value="InterPro"/>
</dbReference>
<dbReference type="InterPro" id="IPR038538">
    <property type="entry name" value="MTERF_sf"/>
</dbReference>
<dbReference type="FunFam" id="1.25.70.10:FF:000001">
    <property type="entry name" value="Mitochondrial transcription termination factor-like"/>
    <property type="match status" value="1"/>
</dbReference>
<comment type="caution">
    <text evidence="5">The sequence shown here is derived from an EMBL/GenBank/DDBJ whole genome shotgun (WGS) entry which is preliminary data.</text>
</comment>
<proteinExistence type="inferred from homology"/>
<dbReference type="SMART" id="SM00733">
    <property type="entry name" value="Mterf"/>
    <property type="match status" value="6"/>
</dbReference>
<name>A0A8J4VIG3_9ROSI</name>
<dbReference type="OrthoDB" id="637682at2759"/>
<dbReference type="GO" id="GO:0006353">
    <property type="term" value="P:DNA-templated transcription termination"/>
    <property type="evidence" value="ECO:0007669"/>
    <property type="project" value="UniProtKB-KW"/>
</dbReference>
<evidence type="ECO:0000256" key="1">
    <source>
        <dbReference type="ARBA" id="ARBA00007692"/>
    </source>
</evidence>
<dbReference type="Gene3D" id="1.25.70.10">
    <property type="entry name" value="Transcription termination factor 3, mitochondrial"/>
    <property type="match status" value="1"/>
</dbReference>
<dbReference type="AlphaFoldDB" id="A0A8J4VIG3"/>
<sequence length="400" mass="44872">MAANLPFRNLLSLMQNRLLTTSAATNSSTSQLLSSSFTVNFLMNSCGLPFESALSTSQKLKLEENNLQRPQAVLAFLKSHGFDNTHITELIKKRPGILRSKVEDNLKPKIEFLTQNGFVGKLLADLIVLNPVIFRRGLSSHIKPTFQFLNTYLENNENVMAAVKRSSWLLTYDLTGILQPNIEFLKREGVPLHSISKLILTQPRTIMQKVNRLEDAVQTVKKLGLEPTSELFMLALKVLVSMKESNWNRKMEVLKSFGWSEEDIWSVFKSNPLCLACSEEKMKSAMDFCVNTMEMDVETIIRYPRFLTYAVDKRLRRRGGGGGGGGAKLEGGGSWWLQQYRGVAAWWRWWWDNAEYGDRGGGGSVKEGDRGGGSMGEVGVREGGGGVAQRSVEQGYRFDL</sequence>
<dbReference type="PANTHER" id="PTHR13068">
    <property type="entry name" value="CGI-12 PROTEIN-RELATED"/>
    <property type="match status" value="1"/>
</dbReference>
<accession>A0A8J4VIG3</accession>
<keyword evidence="2" id="KW-0806">Transcription termination</keyword>
<dbReference type="InterPro" id="IPR003690">
    <property type="entry name" value="MTERF"/>
</dbReference>
<gene>
    <name evidence="5" type="ORF">CMV_017647</name>
</gene>
<keyword evidence="2" id="KW-0804">Transcription</keyword>